<evidence type="ECO:0000256" key="8">
    <source>
        <dbReference type="ARBA" id="ARBA00023242"/>
    </source>
</evidence>
<feature type="compositionally biased region" description="Low complexity" evidence="9">
    <location>
        <begin position="57"/>
        <end position="69"/>
    </location>
</feature>
<dbReference type="SUPFAM" id="SSF101224">
    <property type="entry name" value="HAND domain of the nucleosome remodeling ATPase ISWI"/>
    <property type="match status" value="1"/>
</dbReference>
<keyword evidence="7" id="KW-0175">Coiled coil</keyword>
<feature type="domain" description="Helicase C-terminal" evidence="11">
    <location>
        <begin position="490"/>
        <end position="641"/>
    </location>
</feature>
<keyword evidence="6" id="KW-0067">ATP-binding</keyword>
<dbReference type="InterPro" id="IPR001650">
    <property type="entry name" value="Helicase_C-like"/>
</dbReference>
<evidence type="ECO:0000259" key="11">
    <source>
        <dbReference type="PROSITE" id="PS51194"/>
    </source>
</evidence>
<dbReference type="InterPro" id="IPR009057">
    <property type="entry name" value="Homeodomain-like_sf"/>
</dbReference>
<evidence type="ECO:0000313" key="13">
    <source>
        <dbReference type="Proteomes" id="UP001153069"/>
    </source>
</evidence>
<feature type="compositionally biased region" description="Basic residues" evidence="9">
    <location>
        <begin position="130"/>
        <end position="141"/>
    </location>
</feature>
<dbReference type="EMBL" id="CAICTM010001794">
    <property type="protein sequence ID" value="CAB9526221.1"/>
    <property type="molecule type" value="Genomic_DNA"/>
</dbReference>
<reference evidence="12" key="1">
    <citation type="submission" date="2020-06" db="EMBL/GenBank/DDBJ databases">
        <authorList>
            <consortium name="Plant Systems Biology data submission"/>
        </authorList>
    </citation>
    <scope>NUCLEOTIDE SEQUENCE</scope>
    <source>
        <strain evidence="12">D6</strain>
    </source>
</reference>
<dbReference type="Gene3D" id="1.10.1040.30">
    <property type="entry name" value="ISWI, HAND domain"/>
    <property type="match status" value="1"/>
</dbReference>
<dbReference type="Pfam" id="PF00176">
    <property type="entry name" value="SNF2-rel_dom"/>
    <property type="match status" value="1"/>
</dbReference>
<evidence type="ECO:0000256" key="1">
    <source>
        <dbReference type="ARBA" id="ARBA00004123"/>
    </source>
</evidence>
<dbReference type="GO" id="GO:0005634">
    <property type="term" value="C:nucleus"/>
    <property type="evidence" value="ECO:0007669"/>
    <property type="project" value="UniProtKB-SubCell"/>
</dbReference>
<dbReference type="SUPFAM" id="SSF52540">
    <property type="entry name" value="P-loop containing nucleoside triphosphate hydrolases"/>
    <property type="match status" value="2"/>
</dbReference>
<dbReference type="InterPro" id="IPR014001">
    <property type="entry name" value="Helicase_ATP-bd"/>
</dbReference>
<dbReference type="GO" id="GO:0003677">
    <property type="term" value="F:DNA binding"/>
    <property type="evidence" value="ECO:0007669"/>
    <property type="project" value="InterPro"/>
</dbReference>
<dbReference type="GO" id="GO:0016887">
    <property type="term" value="F:ATP hydrolysis activity"/>
    <property type="evidence" value="ECO:0007669"/>
    <property type="project" value="TreeGrafter"/>
</dbReference>
<name>A0A9N8ES37_9STRA</name>
<dbReference type="InterPro" id="IPR038718">
    <property type="entry name" value="SNF2-like_sf"/>
</dbReference>
<dbReference type="FunFam" id="3.40.50.300:FF:000082">
    <property type="entry name" value="ISWI chromatin remodeling complex ATPase ISW1"/>
    <property type="match status" value="1"/>
</dbReference>
<dbReference type="InterPro" id="IPR036306">
    <property type="entry name" value="ISWI_HAND-dom_sf"/>
</dbReference>
<dbReference type="InterPro" id="IPR015195">
    <property type="entry name" value="SLIDE"/>
</dbReference>
<dbReference type="InterPro" id="IPR000330">
    <property type="entry name" value="SNF2_N"/>
</dbReference>
<dbReference type="PANTHER" id="PTHR45623">
    <property type="entry name" value="CHROMODOMAIN-HELICASE-DNA-BINDING PROTEIN 3-RELATED-RELATED"/>
    <property type="match status" value="1"/>
</dbReference>
<dbReference type="AlphaFoldDB" id="A0A9N8ES37"/>
<organism evidence="12 13">
    <name type="scientific">Seminavis robusta</name>
    <dbReference type="NCBI Taxonomy" id="568900"/>
    <lineage>
        <taxon>Eukaryota</taxon>
        <taxon>Sar</taxon>
        <taxon>Stramenopiles</taxon>
        <taxon>Ochrophyta</taxon>
        <taxon>Bacillariophyta</taxon>
        <taxon>Bacillariophyceae</taxon>
        <taxon>Bacillariophycidae</taxon>
        <taxon>Naviculales</taxon>
        <taxon>Naviculaceae</taxon>
        <taxon>Seminavis</taxon>
    </lineage>
</organism>
<feature type="compositionally biased region" description="Basic and acidic residues" evidence="9">
    <location>
        <begin position="1075"/>
        <end position="1092"/>
    </location>
</feature>
<dbReference type="Gene3D" id="1.10.10.60">
    <property type="entry name" value="Homeodomain-like"/>
    <property type="match status" value="2"/>
</dbReference>
<dbReference type="PROSITE" id="PS51194">
    <property type="entry name" value="HELICASE_CTER"/>
    <property type="match status" value="1"/>
</dbReference>
<evidence type="ECO:0000256" key="3">
    <source>
        <dbReference type="ARBA" id="ARBA00022741"/>
    </source>
</evidence>
<evidence type="ECO:0000256" key="6">
    <source>
        <dbReference type="ARBA" id="ARBA00022840"/>
    </source>
</evidence>
<evidence type="ECO:0000256" key="5">
    <source>
        <dbReference type="ARBA" id="ARBA00022806"/>
    </source>
</evidence>
<gene>
    <name evidence="12" type="ORF">SEMRO_1796_G298120.1</name>
</gene>
<dbReference type="GO" id="GO:0034728">
    <property type="term" value="P:nucleosome organization"/>
    <property type="evidence" value="ECO:0007669"/>
    <property type="project" value="TreeGrafter"/>
</dbReference>
<evidence type="ECO:0000256" key="4">
    <source>
        <dbReference type="ARBA" id="ARBA00022801"/>
    </source>
</evidence>
<comment type="subcellular location">
    <subcellularLocation>
        <location evidence="1">Nucleus</location>
    </subcellularLocation>
</comment>
<sequence>MADPSPSAIVPEGKPKEDDDDQSDVELEGMDVDDIVEEDADDEIMTTKTDDTEEEANNTNDNATNSEALQAEDAEELEAAKRERMELLAAKKKKEQEAEALDPSKKFDFLVAQSDVFAHFLAGSVAASSKKGKKGSRGKKGRLTEAEEDAQLLKTSQSKRRTVRLEKQPGILSSTVTMHKYQLEGLNWMIKLHDSGINGILADEMGLGKTLQSISLLAWYREFRGVRGPHIIIVPKSVVGNWCREFKKFCPTIKVVRMGGTKAERIKVVTQDLPPDEHGKYKFDALVMSYEALLKERGRLSKIHWKYLMIDEAHRIKNENSSLSKAIRTINTEHRLLITGTPLQNSIHELWALLNFLMPDIFGDAAQFDEWFSMNDETGKENTIKKLHTVLRPFMLRRIKADVATSLPPKKETKLYIGLTKMQQEWYVRVLQKDAHELNKLGGPSRVGLLNVLMQLRKVCNHPYLFDGAEKGPPYVDGPHLWENAGKLQLLHKLLPKLKQKGSRVLIFCQMTRVLDILEDYFRFLGHEYCRIDGNTDGEKRDSQMDEFNEEGSTKFCFLLSTRAGGLGINLATADIVILYDSDWNPQVDLQAMDRAHRIGQKKPVQVFRFVTEGTVEEKIIERADRKLFLDAAVIQQGRLAEQHNSLEKDDLMKMVRFGADQILSGKGGTYTDEDIDALISRGEERTEAMQAKLQTDAKHNLANFSLIADDDNGTDTFAFDGKNYRGADKGKGNFINLPQRQRKRNYDVNEYFRETMNTGTTSGLKAHAADAAAKKRKKGSSFQDFQLFDSARIEKINELERELATKKEAQVAAIKQMRETIKHAPMMALGAAPGQSKEELTKLAGEMEQKLSEFKLPEEAEAERKKLMNDGFPDWSRKDFKSFCNSLERHGRYDFPSIVKDVASETNKDRKEVQRYFVAFWTKYRLIGDWKKIVERVEKGEKKILRLRQVRDAIQEKVERHIEDTFGPQLEKLVTVGDDGKKRIPSYAELIQSSWPSMKINYGNTTRGRSYQEEEDAFLLCMMYRHGFGAAERIRMEIRKAWQFRFDWYFKSRSTAEIQRRCEVLVRIIERENEEIRKKEQEETQKAKEEEGSAEAAAHPAEGDAGEESSSAASASPVAAAQQN</sequence>
<keyword evidence="13" id="KW-1185">Reference proteome</keyword>
<evidence type="ECO:0000256" key="2">
    <source>
        <dbReference type="ARBA" id="ARBA00009687"/>
    </source>
</evidence>
<dbReference type="GO" id="GO:0031491">
    <property type="term" value="F:nucleosome binding"/>
    <property type="evidence" value="ECO:0007669"/>
    <property type="project" value="InterPro"/>
</dbReference>
<evidence type="ECO:0000256" key="9">
    <source>
        <dbReference type="SAM" id="MobiDB-lite"/>
    </source>
</evidence>
<dbReference type="OrthoDB" id="5857104at2759"/>
<dbReference type="PANTHER" id="PTHR45623:SF49">
    <property type="entry name" value="SWI_SNF-RELATED MATRIX-ASSOCIATED ACTIN-DEPENDENT REGULATOR OF CHROMATIN SUBFAMILY A MEMBER 5"/>
    <property type="match status" value="1"/>
</dbReference>
<dbReference type="Gene3D" id="3.40.50.10810">
    <property type="entry name" value="Tandem AAA-ATPase domain"/>
    <property type="match status" value="1"/>
</dbReference>
<feature type="region of interest" description="Disordered" evidence="9">
    <location>
        <begin position="1"/>
        <end position="82"/>
    </location>
</feature>
<dbReference type="SMART" id="SM00487">
    <property type="entry name" value="DEXDc"/>
    <property type="match status" value="1"/>
</dbReference>
<feature type="region of interest" description="Disordered" evidence="9">
    <location>
        <begin position="128"/>
        <end position="149"/>
    </location>
</feature>
<comment type="caution">
    <text evidence="12">The sequence shown here is derived from an EMBL/GenBank/DDBJ whole genome shotgun (WGS) entry which is preliminary data.</text>
</comment>
<keyword evidence="8" id="KW-0539">Nucleus</keyword>
<dbReference type="PROSITE" id="PS51192">
    <property type="entry name" value="HELICASE_ATP_BIND_1"/>
    <property type="match status" value="1"/>
</dbReference>
<keyword evidence="3" id="KW-0547">Nucleotide-binding</keyword>
<dbReference type="InterPro" id="IPR027417">
    <property type="entry name" value="P-loop_NTPase"/>
</dbReference>
<dbReference type="SUPFAM" id="SSF46689">
    <property type="entry name" value="Homeodomain-like"/>
    <property type="match status" value="1"/>
</dbReference>
<dbReference type="Gene3D" id="3.40.50.300">
    <property type="entry name" value="P-loop containing nucleotide triphosphate hydrolases"/>
    <property type="match status" value="1"/>
</dbReference>
<dbReference type="GO" id="GO:0005524">
    <property type="term" value="F:ATP binding"/>
    <property type="evidence" value="ECO:0007669"/>
    <property type="project" value="UniProtKB-KW"/>
</dbReference>
<dbReference type="SMART" id="SM00490">
    <property type="entry name" value="HELICc"/>
    <property type="match status" value="1"/>
</dbReference>
<dbReference type="GO" id="GO:0004386">
    <property type="term" value="F:helicase activity"/>
    <property type="evidence" value="ECO:0007669"/>
    <property type="project" value="UniProtKB-KW"/>
</dbReference>
<dbReference type="InterPro" id="IPR049730">
    <property type="entry name" value="SNF2/RAD54-like_C"/>
</dbReference>
<keyword evidence="5" id="KW-0347">Helicase</keyword>
<proteinExistence type="inferred from homology"/>
<keyword evidence="4" id="KW-0378">Hydrolase</keyword>
<dbReference type="Pfam" id="PF00271">
    <property type="entry name" value="Helicase_C"/>
    <property type="match status" value="1"/>
</dbReference>
<dbReference type="GO" id="GO:0000785">
    <property type="term" value="C:chromatin"/>
    <property type="evidence" value="ECO:0007669"/>
    <property type="project" value="TreeGrafter"/>
</dbReference>
<dbReference type="FunFam" id="3.40.50.10810:FF:000015">
    <property type="entry name" value="lymphoid-specific helicase isoform X1"/>
    <property type="match status" value="1"/>
</dbReference>
<dbReference type="GO" id="GO:0042393">
    <property type="term" value="F:histone binding"/>
    <property type="evidence" value="ECO:0007669"/>
    <property type="project" value="TreeGrafter"/>
</dbReference>
<evidence type="ECO:0000313" key="12">
    <source>
        <dbReference type="EMBL" id="CAB9526221.1"/>
    </source>
</evidence>
<feature type="region of interest" description="Disordered" evidence="9">
    <location>
        <begin position="1075"/>
        <end position="1125"/>
    </location>
</feature>
<accession>A0A9N8ES37</accession>
<dbReference type="Proteomes" id="UP001153069">
    <property type="component" value="Unassembled WGS sequence"/>
</dbReference>
<evidence type="ECO:0000256" key="7">
    <source>
        <dbReference type="ARBA" id="ARBA00023054"/>
    </source>
</evidence>
<evidence type="ECO:0000259" key="10">
    <source>
        <dbReference type="PROSITE" id="PS51192"/>
    </source>
</evidence>
<comment type="similarity">
    <text evidence="2">Belongs to the SNF2/RAD54 helicase family. ISWI subfamily.</text>
</comment>
<feature type="compositionally biased region" description="Low complexity" evidence="9">
    <location>
        <begin position="1109"/>
        <end position="1125"/>
    </location>
</feature>
<dbReference type="CDD" id="cd18793">
    <property type="entry name" value="SF2_C_SNF"/>
    <property type="match status" value="1"/>
</dbReference>
<protein>
    <submittedName>
        <fullName evidence="12">Probable chromatin-remodeling complex ATPase chain</fullName>
    </submittedName>
</protein>
<feature type="domain" description="Helicase ATP-binding" evidence="10">
    <location>
        <begin position="190"/>
        <end position="360"/>
    </location>
</feature>
<dbReference type="Pfam" id="PF09111">
    <property type="entry name" value="SLIDE"/>
    <property type="match status" value="1"/>
</dbReference>
<dbReference type="GO" id="GO:0140658">
    <property type="term" value="F:ATP-dependent chromatin remodeler activity"/>
    <property type="evidence" value="ECO:0007669"/>
    <property type="project" value="TreeGrafter"/>
</dbReference>
<feature type="compositionally biased region" description="Acidic residues" evidence="9">
    <location>
        <begin position="18"/>
        <end position="44"/>
    </location>
</feature>